<comment type="caution">
    <text evidence="1">The sequence shown here is derived from an EMBL/GenBank/DDBJ whole genome shotgun (WGS) entry which is preliminary data.</text>
</comment>
<keyword evidence="2" id="KW-1185">Reference proteome</keyword>
<proteinExistence type="predicted"/>
<protein>
    <submittedName>
        <fullName evidence="1">Uncharacterized protein</fullName>
    </submittedName>
</protein>
<reference evidence="1 2" key="1">
    <citation type="journal article" date="2020" name="Phytopathology">
        <title>Genome Sequence Resources of Colletotrichum truncatum, C. plurivorum, C. musicola, and C. sojae: Four Species Pathogenic to Soybean (Glycine max).</title>
        <authorList>
            <person name="Rogerio F."/>
            <person name="Boufleur T.R."/>
            <person name="Ciampi-Guillardi M."/>
            <person name="Sukno S.A."/>
            <person name="Thon M.R."/>
            <person name="Massola Junior N.S."/>
            <person name="Baroncelli R."/>
        </authorList>
    </citation>
    <scope>NUCLEOTIDE SEQUENCE [LARGE SCALE GENOMIC DNA]</scope>
    <source>
        <strain evidence="1 2">CMES1059</strain>
    </source>
</reference>
<evidence type="ECO:0000313" key="1">
    <source>
        <dbReference type="EMBL" id="KAL0935176.1"/>
    </source>
</evidence>
<gene>
    <name evidence="1" type="ORF">CTRU02_209767</name>
</gene>
<accession>A0ACC3YTD3</accession>
<dbReference type="Proteomes" id="UP000805649">
    <property type="component" value="Unassembled WGS sequence"/>
</dbReference>
<dbReference type="EMBL" id="VUJX02000006">
    <property type="protein sequence ID" value="KAL0935176.1"/>
    <property type="molecule type" value="Genomic_DNA"/>
</dbReference>
<name>A0ACC3YTD3_COLTU</name>
<sequence>MQEAQELPMPASGDIFTVRGKLTVTNAAANIFIIHDRSFVEDSSSPSSFSVEFVMGNVYHIDSSLLSPSRWGNTKVHGNLVKGLGLQTDGLKMGDVCIHTVYDDIVCLIANQLGAGCTIGSVAGNLVTVSDLALDDELTLPENITVAYFAGLRLRETHLAHGGGLQRAYSAWTSMKFLPFRQQHTSGNSETLPHGYIHHLTENEDLPAMLSHPKTSQPISSQMGATRQLQQAISERDHALKELSILRQQTLTRVEGPQTCATHDSDSHDIVCGNCARFGHQVKDCIGPIDDNGFIAACPVCNTKAHEFDQCLQLKANSTSKRKRLDMRYHYLVTQRAKKAPIKTSICWISVWVTKGMPMRLLPITRQFALKLAREDVSVPYPAWQTYNYDGAINDYQNDLPQDPETVLEPGKVCQLVPGSQCTNTGATYSKIKRKLQKATVGKGSTKSRSSTKSKKKLKRMRHHALHLLADEPKGMAQEEVAAIRGQVTGANSIIIQHPLPSLISSGRTETVEVKKEPSN</sequence>
<organism evidence="1 2">
    <name type="scientific">Colletotrichum truncatum</name>
    <name type="common">Anthracnose fungus</name>
    <name type="synonym">Colletotrichum capsici</name>
    <dbReference type="NCBI Taxonomy" id="5467"/>
    <lineage>
        <taxon>Eukaryota</taxon>
        <taxon>Fungi</taxon>
        <taxon>Dikarya</taxon>
        <taxon>Ascomycota</taxon>
        <taxon>Pezizomycotina</taxon>
        <taxon>Sordariomycetes</taxon>
        <taxon>Hypocreomycetidae</taxon>
        <taxon>Glomerellales</taxon>
        <taxon>Glomerellaceae</taxon>
        <taxon>Colletotrichum</taxon>
        <taxon>Colletotrichum truncatum species complex</taxon>
    </lineage>
</organism>
<evidence type="ECO:0000313" key="2">
    <source>
        <dbReference type="Proteomes" id="UP000805649"/>
    </source>
</evidence>